<dbReference type="EnsemblPlants" id="OPUNC02G21690.1">
    <property type="protein sequence ID" value="OPUNC02G21690.1"/>
    <property type="gene ID" value="OPUNC02G21690"/>
</dbReference>
<comment type="similarity">
    <text evidence="1">Belongs to the plant acyltransferase family.</text>
</comment>
<reference evidence="5" key="2">
    <citation type="submission" date="2018-05" db="EMBL/GenBank/DDBJ databases">
        <title>OpunRS2 (Oryza punctata Reference Sequence Version 2).</title>
        <authorList>
            <person name="Zhang J."/>
            <person name="Kudrna D."/>
            <person name="Lee S."/>
            <person name="Talag J."/>
            <person name="Welchert J."/>
            <person name="Wing R.A."/>
        </authorList>
    </citation>
    <scope>NUCLEOTIDE SEQUENCE [LARGE SCALE GENOMIC DNA]</scope>
</reference>
<dbReference type="PANTHER" id="PTHR31642:SF166">
    <property type="entry name" value="HYDROXYCINNAMOYLTRANSFERASE 2"/>
    <property type="match status" value="1"/>
</dbReference>
<dbReference type="FunFam" id="3.30.559.10:FF:000015">
    <property type="entry name" value="Spermidine hydroxycinnamoyl transferase"/>
    <property type="match status" value="1"/>
</dbReference>
<proteinExistence type="inferred from homology"/>
<dbReference type="FunFam" id="3.30.559.10:FF:000008">
    <property type="entry name" value="Tryptamine hydroxycinnamoyl transferase"/>
    <property type="match status" value="1"/>
</dbReference>
<feature type="region of interest" description="Disordered" evidence="4">
    <location>
        <begin position="1"/>
        <end position="51"/>
    </location>
</feature>
<dbReference type="Pfam" id="PF02458">
    <property type="entry name" value="Transferase"/>
    <property type="match status" value="1"/>
</dbReference>
<protein>
    <submittedName>
        <fullName evidence="5">Uncharacterized protein</fullName>
    </submittedName>
</protein>
<evidence type="ECO:0000256" key="3">
    <source>
        <dbReference type="ARBA" id="ARBA00023315"/>
    </source>
</evidence>
<dbReference type="Proteomes" id="UP000026962">
    <property type="component" value="Chromosome 2"/>
</dbReference>
<evidence type="ECO:0000256" key="2">
    <source>
        <dbReference type="ARBA" id="ARBA00022679"/>
    </source>
</evidence>
<dbReference type="STRING" id="4537.A0A0E0K2B0"/>
<dbReference type="InterPro" id="IPR050317">
    <property type="entry name" value="Plant_Fungal_Acyltransferase"/>
</dbReference>
<dbReference type="InterPro" id="IPR023213">
    <property type="entry name" value="CAT-like_dom_sf"/>
</dbReference>
<name>A0A0E0K2B0_ORYPU</name>
<dbReference type="Gene3D" id="3.30.559.10">
    <property type="entry name" value="Chloramphenicol acetyltransferase-like domain"/>
    <property type="match status" value="2"/>
</dbReference>
<feature type="compositionally biased region" description="Polar residues" evidence="4">
    <location>
        <begin position="1"/>
        <end position="12"/>
    </location>
</feature>
<accession>A0A0E0K2B0</accession>
<dbReference type="GO" id="GO:0050734">
    <property type="term" value="F:hydroxycinnamoyltransferase activity"/>
    <property type="evidence" value="ECO:0007669"/>
    <property type="project" value="UniProtKB-ARBA"/>
</dbReference>
<keyword evidence="2" id="KW-0808">Transferase</keyword>
<evidence type="ECO:0000313" key="5">
    <source>
        <dbReference type="EnsemblPlants" id="OPUNC02G21690.1"/>
    </source>
</evidence>
<sequence>MESTFPKRSQQNPIHHLVSSPPPPLSRRSSIPPTPHLTSPLPPPKQSTTEKGKEILPATAIKGAPPLMKINVRGSTMVRPAEETPRVRLWNSSLDLVVPRFHTPSVYFFRRGEAAAAEGGSYFDGERMRRALAEALVPFYPMAGRLAHDEDGRVEIDCNGEGVLFVEADAPGATVDDFGDFAPTMDLKRLIPTVDYTDGISSFPILVLQVTHFKCGGVALGVGMQHHVADGFSGLHFINSWADLCRGVPIAVMPFIDRTLVRARDTPAPSHPHVEYQPAPAMLASEPPQALTAKPAPPPTAVDIFKLSLSDLDRLRSQLPKGEGAPRYSTYAVLAAHVWRCASLARGLPAEQPTKLYCATDGRQRLKPSLPKGYFGNVIFTATPLAEAGKVTGSLADGAATIQSALDRMDNGYCRSALDYLELQPDLSALVRGAHTFRCPNLGLTSWVRLPIHDADFGWGRPVFMGPGGIAYEGLAFVLPSASGDRSLSVAISLQAEHMEKFRKMIFDF</sequence>
<feature type="compositionally biased region" description="Pro residues" evidence="4">
    <location>
        <begin position="32"/>
        <end position="45"/>
    </location>
</feature>
<dbReference type="PANTHER" id="PTHR31642">
    <property type="entry name" value="TRICHOTHECENE 3-O-ACETYLTRANSFERASE"/>
    <property type="match status" value="1"/>
</dbReference>
<dbReference type="OMA" id="AIQHTRF"/>
<dbReference type="eggNOG" id="ENOG502QTJX">
    <property type="taxonomic scope" value="Eukaryota"/>
</dbReference>
<dbReference type="AlphaFoldDB" id="A0A0E0K2B0"/>
<organism evidence="5">
    <name type="scientific">Oryza punctata</name>
    <name type="common">Red rice</name>
    <dbReference type="NCBI Taxonomy" id="4537"/>
    <lineage>
        <taxon>Eukaryota</taxon>
        <taxon>Viridiplantae</taxon>
        <taxon>Streptophyta</taxon>
        <taxon>Embryophyta</taxon>
        <taxon>Tracheophyta</taxon>
        <taxon>Spermatophyta</taxon>
        <taxon>Magnoliopsida</taxon>
        <taxon>Liliopsida</taxon>
        <taxon>Poales</taxon>
        <taxon>Poaceae</taxon>
        <taxon>BOP clade</taxon>
        <taxon>Oryzoideae</taxon>
        <taxon>Oryzeae</taxon>
        <taxon>Oryzinae</taxon>
        <taxon>Oryza</taxon>
    </lineage>
</organism>
<evidence type="ECO:0000313" key="6">
    <source>
        <dbReference type="Proteomes" id="UP000026962"/>
    </source>
</evidence>
<reference evidence="5" key="1">
    <citation type="submission" date="2015-04" db="UniProtKB">
        <authorList>
            <consortium name="EnsemblPlants"/>
        </authorList>
    </citation>
    <scope>IDENTIFICATION</scope>
</reference>
<keyword evidence="6" id="KW-1185">Reference proteome</keyword>
<evidence type="ECO:0000256" key="4">
    <source>
        <dbReference type="SAM" id="MobiDB-lite"/>
    </source>
</evidence>
<keyword evidence="3" id="KW-0012">Acyltransferase</keyword>
<evidence type="ECO:0000256" key="1">
    <source>
        <dbReference type="ARBA" id="ARBA00009861"/>
    </source>
</evidence>
<dbReference type="Gramene" id="OPUNC02G21690.1">
    <property type="protein sequence ID" value="OPUNC02G21690.1"/>
    <property type="gene ID" value="OPUNC02G21690"/>
</dbReference>